<dbReference type="InterPro" id="IPR056726">
    <property type="entry name" value="DUF7824"/>
</dbReference>
<accession>A0ABQ2QLS1</accession>
<proteinExistence type="predicted"/>
<evidence type="ECO:0000259" key="2">
    <source>
        <dbReference type="Pfam" id="PF25148"/>
    </source>
</evidence>
<feature type="domain" description="DUF7824" evidence="2">
    <location>
        <begin position="513"/>
        <end position="593"/>
    </location>
</feature>
<reference evidence="4" key="1">
    <citation type="journal article" date="2019" name="Int. J. Syst. Evol. Microbiol.">
        <title>The Global Catalogue of Microorganisms (GCM) 10K type strain sequencing project: providing services to taxonomists for standard genome sequencing and annotation.</title>
        <authorList>
            <consortium name="The Broad Institute Genomics Platform"/>
            <consortium name="The Broad Institute Genome Sequencing Center for Infectious Disease"/>
            <person name="Wu L."/>
            <person name="Ma J."/>
        </authorList>
    </citation>
    <scope>NUCLEOTIDE SEQUENCE [LARGE SCALE GENOMIC DNA]</scope>
    <source>
        <strain evidence="4">JCM 3115</strain>
    </source>
</reference>
<evidence type="ECO:0000256" key="1">
    <source>
        <dbReference type="SAM" id="MobiDB-lite"/>
    </source>
</evidence>
<dbReference type="EMBL" id="BMQJ01000002">
    <property type="protein sequence ID" value="GGP84323.1"/>
    <property type="molecule type" value="Genomic_DNA"/>
</dbReference>
<dbReference type="RefSeq" id="WP_189245396.1">
    <property type="nucleotide sequence ID" value="NZ_BMQJ01000002.1"/>
</dbReference>
<evidence type="ECO:0000313" key="3">
    <source>
        <dbReference type="EMBL" id="GGP84323.1"/>
    </source>
</evidence>
<name>A0ABQ2QLS1_9ACTN</name>
<evidence type="ECO:0000313" key="4">
    <source>
        <dbReference type="Proteomes" id="UP000611554"/>
    </source>
</evidence>
<dbReference type="Proteomes" id="UP000611554">
    <property type="component" value="Unassembled WGS sequence"/>
</dbReference>
<comment type="caution">
    <text evidence="3">The sequence shown here is derived from an EMBL/GenBank/DDBJ whole genome shotgun (WGS) entry which is preliminary data.</text>
</comment>
<sequence length="876" mass="94925">MDHWGEIRNLIERRRAGRLAEKVRTLDGEARKEVAARLPELLKELRGRFDRWDDGLVDYGPALRVAGAATIGGAAAVTSWLYRRDFAPRWSGPDNDVDLILAVLADRPAAWRADLAERVVLRLRASDDRGVALALALLRQTGVEPPQHDPLVAGWADRVPSDLGADPLLDHLLPRLFEAQGVGRVLQWEKDPHEGWLGALTALADAGRVKREELIDGCVRRFLLGGTAIDLRFFVRLHEALDPSPAETASRARDYLRLLPASPGPVAEPAARRLRDCDGLTADDLAEAWESLLFRPERKLVRAGLSWLDRSVRRTPALAGVVAAPLARAFAADFAELQEKAVELALTHADGMGEEGRATIREAVELLPPHLGHRAAAVFTGGTVAEAEPAFTPPPPPAAPERSRPLEPPVESVEELDLLMWREGPHSWQTWERSLAGLVALAHRDRAGTAAAMLSGLRETLARPWADQNYRREPWEHAGQWLQGAVRSLTATAPIPHAWRRFMPRGSLAAPHRLLLHRAAEVLRAVEEDALPPLLLATPTHSTGHVAAAELVRRLEVIEATGAEPLAADLQQALLRLPRTPDPEAAERAARLTSAAGRILAAWACPQVGIELEWTCENGGDGDHDWHDRSHDHDVRLVPTATAVPVGLPLVDMMLGVPGHRAEAEHLEWWPSTLPSHREVAAAHLMPYALRQSWNDPSVRLEQIRHLARAEGPAGAAFSVMLARVLGEPGTPGSVDVLLEVAARDELPAAEVGRQVGLLLAGGEVRMIDMVAALDAAAGRGAHAHVWRIAAAALPVLLPAPGERPRNGLADFVALAATTAEWCGARGEIPEVRDMAARKGNSGLLREVRRLHDRFTGGAPGTADTNSVGTGADQEG</sequence>
<protein>
    <recommendedName>
        <fullName evidence="2">DUF7824 domain-containing protein</fullName>
    </recommendedName>
</protein>
<gene>
    <name evidence="3" type="ORF">GCM10010140_11710</name>
</gene>
<feature type="region of interest" description="Disordered" evidence="1">
    <location>
        <begin position="853"/>
        <end position="876"/>
    </location>
</feature>
<dbReference type="Pfam" id="PF25148">
    <property type="entry name" value="DUF7824"/>
    <property type="match status" value="1"/>
</dbReference>
<keyword evidence="4" id="KW-1185">Reference proteome</keyword>
<organism evidence="3 4">
    <name type="scientific">Streptosporangium pseudovulgare</name>
    <dbReference type="NCBI Taxonomy" id="35765"/>
    <lineage>
        <taxon>Bacteria</taxon>
        <taxon>Bacillati</taxon>
        <taxon>Actinomycetota</taxon>
        <taxon>Actinomycetes</taxon>
        <taxon>Streptosporangiales</taxon>
        <taxon>Streptosporangiaceae</taxon>
        <taxon>Streptosporangium</taxon>
    </lineage>
</organism>